<dbReference type="Proteomes" id="UP001219518">
    <property type="component" value="Unassembled WGS sequence"/>
</dbReference>
<keyword evidence="3" id="KW-1185">Reference proteome</keyword>
<keyword evidence="1" id="KW-0472">Membrane</keyword>
<organism evidence="2 3">
    <name type="scientific">Frankliniella fusca</name>
    <dbReference type="NCBI Taxonomy" id="407009"/>
    <lineage>
        <taxon>Eukaryota</taxon>
        <taxon>Metazoa</taxon>
        <taxon>Ecdysozoa</taxon>
        <taxon>Arthropoda</taxon>
        <taxon>Hexapoda</taxon>
        <taxon>Insecta</taxon>
        <taxon>Pterygota</taxon>
        <taxon>Neoptera</taxon>
        <taxon>Paraneoptera</taxon>
        <taxon>Thysanoptera</taxon>
        <taxon>Terebrantia</taxon>
        <taxon>Thripoidea</taxon>
        <taxon>Thripidae</taxon>
        <taxon>Frankliniella</taxon>
    </lineage>
</organism>
<proteinExistence type="predicted"/>
<gene>
    <name evidence="2" type="ORF">KUF71_018804</name>
</gene>
<evidence type="ECO:0000313" key="3">
    <source>
        <dbReference type="Proteomes" id="UP001219518"/>
    </source>
</evidence>
<evidence type="ECO:0000313" key="2">
    <source>
        <dbReference type="EMBL" id="KAK3908306.1"/>
    </source>
</evidence>
<dbReference type="AlphaFoldDB" id="A0AAE1GRZ2"/>
<dbReference type="EMBL" id="JAHWGI010000044">
    <property type="protein sequence ID" value="KAK3908306.1"/>
    <property type="molecule type" value="Genomic_DNA"/>
</dbReference>
<evidence type="ECO:0000256" key="1">
    <source>
        <dbReference type="SAM" id="Phobius"/>
    </source>
</evidence>
<keyword evidence="1" id="KW-1133">Transmembrane helix</keyword>
<accession>A0AAE1GRZ2</accession>
<name>A0AAE1GRZ2_9NEOP</name>
<protein>
    <submittedName>
        <fullName evidence="2">Estrogen receptor beta</fullName>
    </submittedName>
</protein>
<feature type="transmembrane region" description="Helical" evidence="1">
    <location>
        <begin position="28"/>
        <end position="47"/>
    </location>
</feature>
<keyword evidence="1" id="KW-0812">Transmembrane</keyword>
<comment type="caution">
    <text evidence="2">The sequence shown here is derived from an EMBL/GenBank/DDBJ whole genome shotgun (WGS) entry which is preliminary data.</text>
</comment>
<sequence length="86" mass="10072">MWADLWLRVRVQNRRAVTRRGRFELQQVVALSMFSEAYLLLCCWMLVANCLRIFGMVESVKADTVILMIGRIIQLDSRTTQPETRP</sequence>
<reference evidence="2" key="1">
    <citation type="submission" date="2021-07" db="EMBL/GenBank/DDBJ databases">
        <authorList>
            <person name="Catto M.A."/>
            <person name="Jacobson A."/>
            <person name="Kennedy G."/>
            <person name="Labadie P."/>
            <person name="Hunt B.G."/>
            <person name="Srinivasan R."/>
        </authorList>
    </citation>
    <scope>NUCLEOTIDE SEQUENCE</scope>
    <source>
        <strain evidence="2">PL_HMW_Pooled</strain>
        <tissue evidence="2">Head</tissue>
    </source>
</reference>
<keyword evidence="2" id="KW-0675">Receptor</keyword>
<reference evidence="2" key="2">
    <citation type="journal article" date="2023" name="BMC Genomics">
        <title>Pest status, molecular evolution, and epigenetic factors derived from the genome assembly of Frankliniella fusca, a thysanopteran phytovirus vector.</title>
        <authorList>
            <person name="Catto M.A."/>
            <person name="Labadie P.E."/>
            <person name="Jacobson A.L."/>
            <person name="Kennedy G.G."/>
            <person name="Srinivasan R."/>
            <person name="Hunt B.G."/>
        </authorList>
    </citation>
    <scope>NUCLEOTIDE SEQUENCE</scope>
    <source>
        <strain evidence="2">PL_HMW_Pooled</strain>
    </source>
</reference>